<dbReference type="CDD" id="cd23813">
    <property type="entry name" value="UBCc_UBE2N"/>
    <property type="match status" value="1"/>
</dbReference>
<evidence type="ECO:0000256" key="2">
    <source>
        <dbReference type="ARBA" id="ARBA00022786"/>
    </source>
</evidence>
<feature type="compositionally biased region" description="Basic and acidic residues" evidence="5">
    <location>
        <begin position="1127"/>
        <end position="1163"/>
    </location>
</feature>
<evidence type="ECO:0000259" key="6">
    <source>
        <dbReference type="PROSITE" id="PS50089"/>
    </source>
</evidence>
<keyword evidence="1" id="KW-0808">Transferase</keyword>
<dbReference type="InterPro" id="IPR023313">
    <property type="entry name" value="UBQ-conjugating_AS"/>
</dbReference>
<feature type="domain" description="RING-type" evidence="6">
    <location>
        <begin position="1849"/>
        <end position="1891"/>
    </location>
</feature>
<dbReference type="SMART" id="SM00184">
    <property type="entry name" value="RING"/>
    <property type="match status" value="1"/>
</dbReference>
<feature type="region of interest" description="Disordered" evidence="5">
    <location>
        <begin position="1891"/>
        <end position="1915"/>
    </location>
</feature>
<feature type="region of interest" description="Disordered" evidence="5">
    <location>
        <begin position="566"/>
        <end position="585"/>
    </location>
</feature>
<evidence type="ECO:0000259" key="7">
    <source>
        <dbReference type="PROSITE" id="PS50127"/>
    </source>
</evidence>
<dbReference type="Pfam" id="PF13639">
    <property type="entry name" value="zf-RING_2"/>
    <property type="match status" value="1"/>
</dbReference>
<feature type="non-terminal residue" evidence="8">
    <location>
        <position position="1"/>
    </location>
</feature>
<feature type="compositionally biased region" description="Basic and acidic residues" evidence="5">
    <location>
        <begin position="796"/>
        <end position="805"/>
    </location>
</feature>
<keyword evidence="3" id="KW-0863">Zinc-finger</keyword>
<feature type="compositionally biased region" description="Basic and acidic residues" evidence="5">
    <location>
        <begin position="1358"/>
        <end position="1381"/>
    </location>
</feature>
<feature type="compositionally biased region" description="Low complexity" evidence="5">
    <location>
        <begin position="358"/>
        <end position="416"/>
    </location>
</feature>
<dbReference type="GO" id="GO:0008270">
    <property type="term" value="F:zinc ion binding"/>
    <property type="evidence" value="ECO:0007669"/>
    <property type="project" value="UniProtKB-KW"/>
</dbReference>
<dbReference type="InterPro" id="IPR016135">
    <property type="entry name" value="UBQ-conjugating_enzyme/RWD"/>
</dbReference>
<dbReference type="Proteomes" id="UP000602905">
    <property type="component" value="Unassembled WGS sequence"/>
</dbReference>
<gene>
    <name evidence="8" type="ORF">RHS03_00195</name>
</gene>
<dbReference type="SUPFAM" id="SSF54495">
    <property type="entry name" value="UBC-like"/>
    <property type="match status" value="1"/>
</dbReference>
<accession>A0A8H7I185</accession>
<feature type="compositionally biased region" description="Polar residues" evidence="5">
    <location>
        <begin position="722"/>
        <end position="732"/>
    </location>
</feature>
<feature type="compositionally biased region" description="Low complexity" evidence="5">
    <location>
        <begin position="575"/>
        <end position="585"/>
    </location>
</feature>
<evidence type="ECO:0000256" key="3">
    <source>
        <dbReference type="PROSITE-ProRule" id="PRU00175"/>
    </source>
</evidence>
<name>A0A8H7I185_9AGAM</name>
<feature type="compositionally biased region" description="Polar residues" evidence="5">
    <location>
        <begin position="832"/>
        <end position="846"/>
    </location>
</feature>
<feature type="compositionally biased region" description="Polar residues" evidence="5">
    <location>
        <begin position="641"/>
        <end position="651"/>
    </location>
</feature>
<feature type="region of interest" description="Disordered" evidence="5">
    <location>
        <begin position="697"/>
        <end position="911"/>
    </location>
</feature>
<feature type="compositionally biased region" description="Polar residues" evidence="5">
    <location>
        <begin position="1046"/>
        <end position="1064"/>
    </location>
</feature>
<feature type="region of interest" description="Disordered" evidence="5">
    <location>
        <begin position="969"/>
        <end position="1064"/>
    </location>
</feature>
<feature type="active site" description="Glycyl thioester intermediate" evidence="4">
    <location>
        <position position="134"/>
    </location>
</feature>
<comment type="caution">
    <text evidence="8">The sequence shown here is derived from an EMBL/GenBank/DDBJ whole genome shotgun (WGS) entry which is preliminary data.</text>
</comment>
<dbReference type="Gene3D" id="3.30.40.10">
    <property type="entry name" value="Zinc/RING finger domain, C3HC4 (zinc finger)"/>
    <property type="match status" value="1"/>
</dbReference>
<feature type="compositionally biased region" description="Polar residues" evidence="5">
    <location>
        <begin position="886"/>
        <end position="911"/>
    </location>
</feature>
<dbReference type="InterPro" id="IPR000608">
    <property type="entry name" value="UBC"/>
</dbReference>
<feature type="compositionally biased region" description="Low complexity" evidence="5">
    <location>
        <begin position="1401"/>
        <end position="1419"/>
    </location>
</feature>
<dbReference type="Gene3D" id="3.10.110.10">
    <property type="entry name" value="Ubiquitin Conjugating Enzyme"/>
    <property type="match status" value="1"/>
</dbReference>
<organism evidence="8 9">
    <name type="scientific">Rhizoctonia solani</name>
    <dbReference type="NCBI Taxonomy" id="456999"/>
    <lineage>
        <taxon>Eukaryota</taxon>
        <taxon>Fungi</taxon>
        <taxon>Dikarya</taxon>
        <taxon>Basidiomycota</taxon>
        <taxon>Agaricomycotina</taxon>
        <taxon>Agaricomycetes</taxon>
        <taxon>Cantharellales</taxon>
        <taxon>Ceratobasidiaceae</taxon>
        <taxon>Rhizoctonia</taxon>
    </lineage>
</organism>
<evidence type="ECO:0000313" key="9">
    <source>
        <dbReference type="Proteomes" id="UP000602905"/>
    </source>
</evidence>
<feature type="region of interest" description="Disordered" evidence="5">
    <location>
        <begin position="1082"/>
        <end position="1191"/>
    </location>
</feature>
<feature type="region of interest" description="Disordered" evidence="5">
    <location>
        <begin position="1316"/>
        <end position="1486"/>
    </location>
</feature>
<feature type="compositionally biased region" description="Polar residues" evidence="5">
    <location>
        <begin position="1446"/>
        <end position="1457"/>
    </location>
</feature>
<feature type="compositionally biased region" description="Polar residues" evidence="5">
    <location>
        <begin position="1669"/>
        <end position="1701"/>
    </location>
</feature>
<dbReference type="GO" id="GO:0016740">
    <property type="term" value="F:transferase activity"/>
    <property type="evidence" value="ECO:0007669"/>
    <property type="project" value="UniProtKB-KW"/>
</dbReference>
<feature type="compositionally biased region" description="Polar residues" evidence="5">
    <location>
        <begin position="263"/>
        <end position="279"/>
    </location>
</feature>
<feature type="compositionally biased region" description="Polar residues" evidence="5">
    <location>
        <begin position="1614"/>
        <end position="1643"/>
    </location>
</feature>
<dbReference type="InterPro" id="IPR001841">
    <property type="entry name" value="Znf_RING"/>
</dbReference>
<feature type="region of interest" description="Disordered" evidence="5">
    <location>
        <begin position="1282"/>
        <end position="1303"/>
    </location>
</feature>
<feature type="compositionally biased region" description="Polar residues" evidence="5">
    <location>
        <begin position="520"/>
        <end position="534"/>
    </location>
</feature>
<keyword evidence="2" id="KW-0833">Ubl conjugation pathway</keyword>
<feature type="compositionally biased region" description="Basic and acidic residues" evidence="5">
    <location>
        <begin position="1334"/>
        <end position="1350"/>
    </location>
</feature>
<evidence type="ECO:0000313" key="8">
    <source>
        <dbReference type="EMBL" id="KAF8714663.1"/>
    </source>
</evidence>
<feature type="domain" description="UBC core" evidence="7">
    <location>
        <begin position="35"/>
        <end position="196"/>
    </location>
</feature>
<feature type="compositionally biased region" description="Polar residues" evidence="5">
    <location>
        <begin position="1731"/>
        <end position="1745"/>
    </location>
</feature>
<dbReference type="EMBL" id="JACYCD010000009">
    <property type="protein sequence ID" value="KAF8714663.1"/>
    <property type="molecule type" value="Genomic_DNA"/>
</dbReference>
<dbReference type="FunFam" id="3.10.110.10:FF:000073">
    <property type="entry name" value="Ubiquitin-conjugating enzyme E2 N"/>
    <property type="match status" value="1"/>
</dbReference>
<dbReference type="PROSITE" id="PS50089">
    <property type="entry name" value="ZF_RING_2"/>
    <property type="match status" value="1"/>
</dbReference>
<evidence type="ECO:0000256" key="1">
    <source>
        <dbReference type="ARBA" id="ARBA00022679"/>
    </source>
</evidence>
<keyword evidence="3" id="KW-0479">Metal-binding</keyword>
<dbReference type="Pfam" id="PF00179">
    <property type="entry name" value="UQ_con"/>
    <property type="match status" value="1"/>
</dbReference>
<dbReference type="InterPro" id="IPR013083">
    <property type="entry name" value="Znf_RING/FYVE/PHD"/>
</dbReference>
<proteinExistence type="predicted"/>
<dbReference type="SUPFAM" id="SSF57850">
    <property type="entry name" value="RING/U-box"/>
    <property type="match status" value="1"/>
</dbReference>
<feature type="compositionally biased region" description="Polar residues" evidence="5">
    <location>
        <begin position="666"/>
        <end position="675"/>
    </location>
</feature>
<feature type="region of interest" description="Disordered" evidence="5">
    <location>
        <begin position="255"/>
        <end position="429"/>
    </location>
</feature>
<feature type="compositionally biased region" description="Polar residues" evidence="5">
    <location>
        <begin position="969"/>
        <end position="984"/>
    </location>
</feature>
<keyword evidence="3" id="KW-0862">Zinc</keyword>
<sequence>MVQYPWFKRFLISNRDHVPPKESSRFEYHPFRKIYVYSSWMQETERLAADPAPGISASPHEDNLRYFDVTIAGPGGSPFEGEYVVGMDGAVLSRVGGAFKLELFLPEEYPMSPPKVRFLTKIYHPNIDKLGRICLDILKDKWSPALQIRTVLLSIQALLSAPNPDDPLATDVAKHYKENESDAIRVSKEWTENVFCNLAVCVGTPIGLWALISEIGTEGPTMSGSTAAQLYTYVPGTSTHTFSMNYSSSDNSTYLTSSVGAGPSTQPSTNPNGENTPGSTKRPFPWASSESQERDKRPRSGSGNGNAATSAIPDDLEETMSTDESAYASAAESPNPNFSRSPTRPDWPLSAVDDSETRTPAAAPRIPTPAALRSSSPLHLPNLSLSSQSGFRPVSPPTTTTTSAPLRLALPPRSTSTNNVASSEPRAQPLDLGWLTQQLDEALPPPRDRAFSLSFGSASVDSALPLPQHSRAGSTRVPLPWVDIEGESVGSSLLATSESVSASASLEPGSGSGSLGPSSIARSATSSPGAASTVRSDHSPRTIAPANHSPPALTATRRPLSLNLLNFPLAPGPDSPSTAFPTSASPRTSAFDLAVTPPGSALPSFVARMMEVDSPVHGGGDSYISSQAELYTPSADRTESYVPSPSQTGTFAPSEPQMPYGPPLPQTESYPSSPQLDGGDASLDALRRFMRQEGTARTGLVHQESSELTEHQGTGLLRQSERGNGSSVSPNQAPAGMAVGSYFPPVETDERQPHAGEVLRGVPLSTSGHEQQHHLEQTPPEHLPQIGLEQLSSYTHTEEVPRNGHNEQPSRITHPSEDSTFESIYSRRLTESGASLPSRPSDSGASLPSFRASVSPEPSRMSWSDLFGPRTPETGGSEVAMGTRGSEISTGTRGSEVTTALRSSEATMGTASTRETDIGMGTRRPVDIATTTSRVGVRSALTRAVRLPGSEGPARLHLDALPLEDRTSATNLSRTPPVSDSHTTMWFEDNASRPRRTSSARWTDLFPEPATSPVPIVPRPTNRTRMPPPVSVSSTDSTLFDPLTGMSWNRSPQATPDPSPTYDATSTLARYQTFAQSIDEIRRSPPLQQSGPPEPSWGGSGSNRSSWAFPRHEPPQYHPSPPTDGNWLREWESQRDRRSRAAREDYIRRRDSDYDHNDRRHDTGYAGNEEVPRRPPMAQLSDTQAQGQGQGQVWPDFVARSRPHPRPMTRASLVATGFADSDLWPENDESNTRLWGEIPRPARRPEVLPARSNDIAAPMQFLPGNHEGGMVFTESPPSLLEGFDDPGYSEPIPGGTQGPEPINFRSASHVLRASLVDTSRRANDGPTRPLPSVEPERARVSSRERWESHLTRSQVQLERVRQLLHRSHDPRERDTSGRHPPESPTYHPHRRSFLSPLDNENPPSNMSSDSRRSSVSAVAWPHPGATEAPPPRPFTMHEGDRPEWPSSDTPSRNNTLTHELMRASSLRGRRRRTLLPESASRRDSTGFMHSVNNALNQVESGLLELSALANEGNDHTHHYGSQHEPGPTRPHSPSHSGHMGWVYEPTERNPTPPPTLPPFEFSSAQRTSGWPTERYIHPAAGSNGLGSELPLEYPSRRTPTRGLDGYLEQRQSARDSSSTRGTRASSYANEGSWRSNGPSNEWWSNDVPPPSLPSHMPLRDRLLFRPSGGSHQSAASSRQAEPGNSRNSNMGSSIQTQSPSATFGRLHRRRLSPPAPPHQPSASSSLLRPFANQNNSTSPTRSYSRFSHFLPRRNSGRGGGGSSDDNDEWHHAEQATRRFFLRSRGRTRPQPPSGDYLRDDEFDDSYEGLLRLAARIGDAKPRGTPAEVIRSMLSCRYGDSPEARAEARCPICLDDYSSEDIVTVVKRCSHWFHRECVQQWLSNSRTCPVCRGQADGEESEPQAGPSTRASDNSWV</sequence>
<feature type="compositionally biased region" description="Low complexity" evidence="5">
    <location>
        <begin position="503"/>
        <end position="519"/>
    </location>
</feature>
<feature type="region of interest" description="Disordered" evidence="5">
    <location>
        <begin position="1512"/>
        <end position="1768"/>
    </location>
</feature>
<evidence type="ECO:0000256" key="4">
    <source>
        <dbReference type="PROSITE-ProRule" id="PRU10133"/>
    </source>
</evidence>
<feature type="region of interest" description="Disordered" evidence="5">
    <location>
        <begin position="503"/>
        <end position="554"/>
    </location>
</feature>
<dbReference type="PROSITE" id="PS00183">
    <property type="entry name" value="UBC_1"/>
    <property type="match status" value="1"/>
</dbReference>
<dbReference type="CDD" id="cd16454">
    <property type="entry name" value="RING-H2_PA-TM-RING"/>
    <property type="match status" value="1"/>
</dbReference>
<dbReference type="OrthoDB" id="8062037at2759"/>
<feature type="compositionally biased region" description="Polar residues" evidence="5">
    <location>
        <begin position="1904"/>
        <end position="1915"/>
    </location>
</feature>
<dbReference type="PANTHER" id="PTHR24068">
    <property type="entry name" value="UBIQUITIN-CONJUGATING ENZYME E2"/>
    <property type="match status" value="1"/>
</dbReference>
<feature type="region of interest" description="Disordered" evidence="5">
    <location>
        <begin position="1780"/>
        <end position="1800"/>
    </location>
</feature>
<protein>
    <submittedName>
        <fullName evidence="8">Uncharacterized protein</fullName>
    </submittedName>
</protein>
<feature type="compositionally biased region" description="Polar residues" evidence="5">
    <location>
        <begin position="332"/>
        <end position="342"/>
    </location>
</feature>
<dbReference type="PROSITE" id="PS50127">
    <property type="entry name" value="UBC_2"/>
    <property type="match status" value="1"/>
</dbReference>
<feature type="region of interest" description="Disordered" evidence="5">
    <location>
        <begin position="634"/>
        <end position="680"/>
    </location>
</feature>
<dbReference type="SMART" id="SM00212">
    <property type="entry name" value="UBCc"/>
    <property type="match status" value="1"/>
</dbReference>
<evidence type="ECO:0000256" key="5">
    <source>
        <dbReference type="SAM" id="MobiDB-lite"/>
    </source>
</evidence>
<reference evidence="8" key="1">
    <citation type="submission" date="2020-09" db="EMBL/GenBank/DDBJ databases">
        <title>Comparative genome analyses of four rice-infecting Rhizoctonia solani isolates reveal extensive enrichment of homogalacturonan modification genes.</title>
        <authorList>
            <person name="Lee D.-Y."/>
            <person name="Jeon J."/>
            <person name="Kim K.-T."/>
            <person name="Cheong K."/>
            <person name="Song H."/>
            <person name="Choi G."/>
            <person name="Ko J."/>
            <person name="Opiyo S.O."/>
            <person name="Zuo S."/>
            <person name="Madhav S."/>
            <person name="Lee Y.-H."/>
            <person name="Wang G.-L."/>
        </authorList>
    </citation>
    <scope>NUCLEOTIDE SEQUENCE</scope>
    <source>
        <strain evidence="8">AG1-IA WGL</strain>
    </source>
</reference>